<dbReference type="InterPro" id="IPR050638">
    <property type="entry name" value="AA-Vitamin_Transporters"/>
</dbReference>
<keyword evidence="9" id="KW-1185">Reference proteome</keyword>
<dbReference type="OrthoDB" id="154915at2"/>
<dbReference type="SUPFAM" id="SSF103481">
    <property type="entry name" value="Multidrug resistance efflux transporter EmrE"/>
    <property type="match status" value="2"/>
</dbReference>
<feature type="transmembrane region" description="Helical" evidence="6">
    <location>
        <begin position="166"/>
        <end position="183"/>
    </location>
</feature>
<keyword evidence="3 6" id="KW-0812">Transmembrane</keyword>
<keyword evidence="4 6" id="KW-1133">Transmembrane helix</keyword>
<feature type="transmembrane region" description="Helical" evidence="6">
    <location>
        <begin position="265"/>
        <end position="285"/>
    </location>
</feature>
<feature type="transmembrane region" description="Helical" evidence="6">
    <location>
        <begin position="49"/>
        <end position="71"/>
    </location>
</feature>
<sequence>MTTVTHDAPVAPPASRFGTGLAFALVSAMSFGLSGTLAKGLLVEGWSPAAAVTARIVVAAAVLVVPALVALRGRWHLLRRNARLVVAYGVVSVAGCQFAYFSAVEHLQVGVALLIEYTAPVAVIGWLWLRYGQRPGVLTTLGCLVAGGGLVLVLDVVSGGGLDPVGVMWGLLAMIGVATYFILSAQEGNGLPPLVLAAAGMVVGGAALLGLGAVGLLDMAWSTAPASYDGTEVPWWAAALALGVVTAAVSYTTGIAASRRLGSRLASFVALVEVLFALVFAWLLLGELPRSVQVLGGALVLAGVVLVKLGERPTARPAA</sequence>
<dbReference type="EMBL" id="CP038267">
    <property type="protein sequence ID" value="QBR91694.1"/>
    <property type="molecule type" value="Genomic_DNA"/>
</dbReference>
<comment type="subcellular location">
    <subcellularLocation>
        <location evidence="1">Membrane</location>
        <topology evidence="1">Multi-pass membrane protein</topology>
    </subcellularLocation>
</comment>
<protein>
    <submittedName>
        <fullName evidence="8">EamA family transporter</fullName>
    </submittedName>
</protein>
<dbReference type="RefSeq" id="WP_135074559.1">
    <property type="nucleotide sequence ID" value="NZ_CP038267.1"/>
</dbReference>
<evidence type="ECO:0000256" key="1">
    <source>
        <dbReference type="ARBA" id="ARBA00004141"/>
    </source>
</evidence>
<dbReference type="InterPro" id="IPR000620">
    <property type="entry name" value="EamA_dom"/>
</dbReference>
<dbReference type="AlphaFoldDB" id="A0A4P7GJ09"/>
<feature type="domain" description="EamA" evidence="7">
    <location>
        <begin position="19"/>
        <end position="154"/>
    </location>
</feature>
<organism evidence="8 9">
    <name type="scientific">Nocardioides euryhalodurans</name>
    <dbReference type="NCBI Taxonomy" id="2518370"/>
    <lineage>
        <taxon>Bacteria</taxon>
        <taxon>Bacillati</taxon>
        <taxon>Actinomycetota</taxon>
        <taxon>Actinomycetes</taxon>
        <taxon>Propionibacteriales</taxon>
        <taxon>Nocardioidaceae</taxon>
        <taxon>Nocardioides</taxon>
    </lineage>
</organism>
<feature type="transmembrane region" description="Helical" evidence="6">
    <location>
        <begin position="195"/>
        <end position="221"/>
    </location>
</feature>
<dbReference type="Proteomes" id="UP000294894">
    <property type="component" value="Chromosome"/>
</dbReference>
<feature type="transmembrane region" description="Helical" evidence="6">
    <location>
        <begin position="136"/>
        <end position="154"/>
    </location>
</feature>
<dbReference type="InterPro" id="IPR037185">
    <property type="entry name" value="EmrE-like"/>
</dbReference>
<evidence type="ECO:0000256" key="2">
    <source>
        <dbReference type="ARBA" id="ARBA00007362"/>
    </source>
</evidence>
<gene>
    <name evidence="8" type="ORF">EXE57_04990</name>
</gene>
<dbReference type="PANTHER" id="PTHR32322:SF2">
    <property type="entry name" value="EAMA DOMAIN-CONTAINING PROTEIN"/>
    <property type="match status" value="1"/>
</dbReference>
<dbReference type="GO" id="GO:0016020">
    <property type="term" value="C:membrane"/>
    <property type="evidence" value="ECO:0007669"/>
    <property type="project" value="UniProtKB-SubCell"/>
</dbReference>
<proteinExistence type="inferred from homology"/>
<feature type="transmembrane region" description="Helical" evidence="6">
    <location>
        <begin position="291"/>
        <end position="309"/>
    </location>
</feature>
<name>A0A4P7GJ09_9ACTN</name>
<evidence type="ECO:0000259" key="7">
    <source>
        <dbReference type="Pfam" id="PF00892"/>
    </source>
</evidence>
<reference evidence="8 9" key="1">
    <citation type="submission" date="2019-03" db="EMBL/GenBank/DDBJ databases">
        <title>Three New Species of Nocardioides, Nocardioides euryhalodurans sp. nov., Nocardioides seonyuensis sp. nov. and Nocardioides eburneoflavus sp. nov., Iolated from Soil.</title>
        <authorList>
            <person name="Roh S.G."/>
            <person name="Lee C."/>
            <person name="Kim M.-K."/>
            <person name="Kim S.B."/>
        </authorList>
    </citation>
    <scope>NUCLEOTIDE SEQUENCE [LARGE SCALE GENOMIC DNA]</scope>
    <source>
        <strain evidence="8 9">MMS17-SY117</strain>
    </source>
</reference>
<feature type="domain" description="EamA" evidence="7">
    <location>
        <begin position="166"/>
        <end position="307"/>
    </location>
</feature>
<feature type="transmembrane region" description="Helical" evidence="6">
    <location>
        <begin position="83"/>
        <end position="103"/>
    </location>
</feature>
<evidence type="ECO:0000313" key="9">
    <source>
        <dbReference type="Proteomes" id="UP000294894"/>
    </source>
</evidence>
<feature type="transmembrane region" description="Helical" evidence="6">
    <location>
        <begin position="21"/>
        <end position="43"/>
    </location>
</feature>
<evidence type="ECO:0000313" key="8">
    <source>
        <dbReference type="EMBL" id="QBR91694.1"/>
    </source>
</evidence>
<evidence type="ECO:0000256" key="3">
    <source>
        <dbReference type="ARBA" id="ARBA00022692"/>
    </source>
</evidence>
<dbReference type="PANTHER" id="PTHR32322">
    <property type="entry name" value="INNER MEMBRANE TRANSPORTER"/>
    <property type="match status" value="1"/>
</dbReference>
<evidence type="ECO:0000256" key="5">
    <source>
        <dbReference type="ARBA" id="ARBA00023136"/>
    </source>
</evidence>
<evidence type="ECO:0000256" key="4">
    <source>
        <dbReference type="ARBA" id="ARBA00022989"/>
    </source>
</evidence>
<evidence type="ECO:0000256" key="6">
    <source>
        <dbReference type="SAM" id="Phobius"/>
    </source>
</evidence>
<dbReference type="Gene3D" id="1.10.3730.20">
    <property type="match status" value="1"/>
</dbReference>
<accession>A0A4P7GJ09</accession>
<keyword evidence="5 6" id="KW-0472">Membrane</keyword>
<comment type="similarity">
    <text evidence="2">Belongs to the EamA transporter family.</text>
</comment>
<dbReference type="KEGG" id="noy:EXE57_04990"/>
<feature type="transmembrane region" description="Helical" evidence="6">
    <location>
        <begin position="109"/>
        <end position="129"/>
    </location>
</feature>
<dbReference type="Pfam" id="PF00892">
    <property type="entry name" value="EamA"/>
    <property type="match status" value="2"/>
</dbReference>
<feature type="transmembrane region" description="Helical" evidence="6">
    <location>
        <begin position="233"/>
        <end position="253"/>
    </location>
</feature>